<evidence type="ECO:0000256" key="1">
    <source>
        <dbReference type="SAM" id="MobiDB-lite"/>
    </source>
</evidence>
<dbReference type="CDD" id="cd04301">
    <property type="entry name" value="NAT_SF"/>
    <property type="match status" value="1"/>
</dbReference>
<dbReference type="EMBL" id="PSNY01000037">
    <property type="protein sequence ID" value="PPE68265.1"/>
    <property type="molecule type" value="Genomic_DNA"/>
</dbReference>
<evidence type="ECO:0000313" key="4">
    <source>
        <dbReference type="Proteomes" id="UP000239406"/>
    </source>
</evidence>
<dbReference type="SUPFAM" id="SSF55729">
    <property type="entry name" value="Acyl-CoA N-acyltransferases (Nat)"/>
    <property type="match status" value="1"/>
</dbReference>
<dbReference type="InterPro" id="IPR016181">
    <property type="entry name" value="Acyl_CoA_acyltransferase"/>
</dbReference>
<proteinExistence type="predicted"/>
<keyword evidence="4" id="KW-1185">Reference proteome</keyword>
<sequence>MRVGPVLPGVHRAQPRAPGYNRVAAPPGPGPVERRHPMTPHLIVEPLADHAGLCPVVAQWFRNEWPRWYGPGGPGDADADAAAYAASRTRLPVGVIAFERGVPVGLAALKAEGLPTHPHLTPWAAAGYVVPSRRGRGIGAALLRELVRLAGTLGFPRVYCGTATAVRLLQREGWQQIDTVRHDGEALAIFCTSAVPVQTEKP</sequence>
<dbReference type="Pfam" id="PF00583">
    <property type="entry name" value="Acetyltransf_1"/>
    <property type="match status" value="1"/>
</dbReference>
<evidence type="ECO:0000313" key="3">
    <source>
        <dbReference type="EMBL" id="PPE68265.1"/>
    </source>
</evidence>
<dbReference type="PROSITE" id="PS51186">
    <property type="entry name" value="GNAT"/>
    <property type="match status" value="1"/>
</dbReference>
<accession>A0A2S5SZR3</accession>
<evidence type="ECO:0000259" key="2">
    <source>
        <dbReference type="PROSITE" id="PS51186"/>
    </source>
</evidence>
<gene>
    <name evidence="3" type="ORF">C1702_18015</name>
</gene>
<feature type="domain" description="N-acetyltransferase" evidence="2">
    <location>
        <begin position="55"/>
        <end position="192"/>
    </location>
</feature>
<organism evidence="3 4">
    <name type="scientific">Caldimonas thermodepolymerans</name>
    <dbReference type="NCBI Taxonomy" id="215580"/>
    <lineage>
        <taxon>Bacteria</taxon>
        <taxon>Pseudomonadati</taxon>
        <taxon>Pseudomonadota</taxon>
        <taxon>Betaproteobacteria</taxon>
        <taxon>Burkholderiales</taxon>
        <taxon>Sphaerotilaceae</taxon>
        <taxon>Caldimonas</taxon>
    </lineage>
</organism>
<feature type="region of interest" description="Disordered" evidence="1">
    <location>
        <begin position="1"/>
        <end position="31"/>
    </location>
</feature>
<protein>
    <recommendedName>
        <fullName evidence="2">N-acetyltransferase domain-containing protein</fullName>
    </recommendedName>
</protein>
<dbReference type="InterPro" id="IPR000182">
    <property type="entry name" value="GNAT_dom"/>
</dbReference>
<name>A0A2S5SZR3_9BURK</name>
<dbReference type="GO" id="GO:0016747">
    <property type="term" value="F:acyltransferase activity, transferring groups other than amino-acyl groups"/>
    <property type="evidence" value="ECO:0007669"/>
    <property type="project" value="InterPro"/>
</dbReference>
<comment type="caution">
    <text evidence="3">The sequence shown here is derived from an EMBL/GenBank/DDBJ whole genome shotgun (WGS) entry which is preliminary data.</text>
</comment>
<reference evidence="3 4" key="1">
    <citation type="submission" date="2018-02" db="EMBL/GenBank/DDBJ databases">
        <title>Reclassifiation of [Polyangium] brachysporum DSM 7029 as Guopingzhaonella breviflexa gen. nov., sp. nov., a member of the family Comamonadaceae.</title>
        <authorList>
            <person name="Tang B."/>
        </authorList>
    </citation>
    <scope>NUCLEOTIDE SEQUENCE [LARGE SCALE GENOMIC DNA]</scope>
    <source>
        <strain evidence="3 4">DSM 15344</strain>
    </source>
</reference>
<dbReference type="AlphaFoldDB" id="A0A2S5SZR3"/>
<dbReference type="Proteomes" id="UP000239406">
    <property type="component" value="Unassembled WGS sequence"/>
</dbReference>
<dbReference type="Gene3D" id="3.40.630.30">
    <property type="match status" value="1"/>
</dbReference>